<reference evidence="1 2" key="1">
    <citation type="submission" date="2019-03" db="EMBL/GenBank/DDBJ databases">
        <title>Single cell metagenomics reveals metabolic interactions within the superorganism composed of flagellate Streblomastix strix and complex community of Bacteroidetes bacteria on its surface.</title>
        <authorList>
            <person name="Treitli S.C."/>
            <person name="Kolisko M."/>
            <person name="Husnik F."/>
            <person name="Keeling P."/>
            <person name="Hampl V."/>
        </authorList>
    </citation>
    <scope>NUCLEOTIDE SEQUENCE [LARGE SCALE GENOMIC DNA]</scope>
    <source>
        <strain evidence="1">ST1C</strain>
    </source>
</reference>
<evidence type="ECO:0000313" key="1">
    <source>
        <dbReference type="EMBL" id="KAA6381300.1"/>
    </source>
</evidence>
<comment type="caution">
    <text evidence="1">The sequence shown here is derived from an EMBL/GenBank/DDBJ whole genome shotgun (WGS) entry which is preliminary data.</text>
</comment>
<dbReference type="InterPro" id="IPR011989">
    <property type="entry name" value="ARM-like"/>
</dbReference>
<protein>
    <submittedName>
        <fullName evidence="1">Uncharacterized protein</fullName>
    </submittedName>
</protein>
<accession>A0A5J4VFD5</accession>
<sequence length="215" mass="25052">MDFWDEEDNHIDVIMGDIIVVLWEGIENIIEKGGLVIASIRVADKIFDKFPAIIQFEFEAGRFIDELFRFYEAIQPDLITKEFIEILHKIIDNTTSSHKLILKQERYIMPVIHLMDNEDENVLLNITYFLGFIIIEMNQTGQIQPEDELRKVLENNGGLAKLVKIFQNDNFEEKQINQFVAIIIGSLHRAVKIPDDIRSSIIGLIFFTTPLIWFQ</sequence>
<name>A0A5J4VFD5_9EUKA</name>
<evidence type="ECO:0000313" key="2">
    <source>
        <dbReference type="Proteomes" id="UP000324800"/>
    </source>
</evidence>
<dbReference type="EMBL" id="SNRW01007398">
    <property type="protein sequence ID" value="KAA6381300.1"/>
    <property type="molecule type" value="Genomic_DNA"/>
</dbReference>
<dbReference type="AlphaFoldDB" id="A0A5J4VFD5"/>
<dbReference type="InterPro" id="IPR016024">
    <property type="entry name" value="ARM-type_fold"/>
</dbReference>
<gene>
    <name evidence="1" type="ORF">EZS28_023173</name>
</gene>
<dbReference type="Gene3D" id="1.25.10.10">
    <property type="entry name" value="Leucine-rich Repeat Variant"/>
    <property type="match status" value="1"/>
</dbReference>
<dbReference type="Proteomes" id="UP000324800">
    <property type="component" value="Unassembled WGS sequence"/>
</dbReference>
<dbReference type="SUPFAM" id="SSF48371">
    <property type="entry name" value="ARM repeat"/>
    <property type="match status" value="1"/>
</dbReference>
<organism evidence="1 2">
    <name type="scientific">Streblomastix strix</name>
    <dbReference type="NCBI Taxonomy" id="222440"/>
    <lineage>
        <taxon>Eukaryota</taxon>
        <taxon>Metamonada</taxon>
        <taxon>Preaxostyla</taxon>
        <taxon>Oxymonadida</taxon>
        <taxon>Streblomastigidae</taxon>
        <taxon>Streblomastix</taxon>
    </lineage>
</organism>
<proteinExistence type="predicted"/>